<feature type="compositionally biased region" description="Low complexity" evidence="1">
    <location>
        <begin position="294"/>
        <end position="305"/>
    </location>
</feature>
<feature type="compositionally biased region" description="Acidic residues" evidence="1">
    <location>
        <begin position="88"/>
        <end position="101"/>
    </location>
</feature>
<reference evidence="2" key="2">
    <citation type="submission" date="2020-07" db="EMBL/GenBank/DDBJ databases">
        <authorList>
            <person name="Vera ALvarez R."/>
            <person name="Arias-Moreno D.M."/>
            <person name="Jimenez-Jacinto V."/>
            <person name="Jimenez-Bremont J.F."/>
            <person name="Swaminathan K."/>
            <person name="Moose S.P."/>
            <person name="Guerrero-Gonzalez M.L."/>
            <person name="Marino-Ramirez L."/>
            <person name="Landsman D."/>
            <person name="Rodriguez-Kessler M."/>
            <person name="Delgado-Sanchez P."/>
        </authorList>
    </citation>
    <scope>NUCLEOTIDE SEQUENCE</scope>
    <source>
        <tissue evidence="2">Cladode</tissue>
    </source>
</reference>
<accession>A0A7C9ABB1</accession>
<feature type="compositionally biased region" description="Basic and acidic residues" evidence="1">
    <location>
        <begin position="312"/>
        <end position="326"/>
    </location>
</feature>
<feature type="compositionally biased region" description="Basic and acidic residues" evidence="1">
    <location>
        <begin position="34"/>
        <end position="47"/>
    </location>
</feature>
<feature type="region of interest" description="Disordered" evidence="1">
    <location>
        <begin position="291"/>
        <end position="486"/>
    </location>
</feature>
<dbReference type="PANTHER" id="PTHR33416:SF17">
    <property type="entry name" value="PROTEIN KAKU4"/>
    <property type="match status" value="1"/>
</dbReference>
<feature type="region of interest" description="Disordered" evidence="1">
    <location>
        <begin position="29"/>
        <end position="53"/>
    </location>
</feature>
<feature type="compositionally biased region" description="Basic and acidic residues" evidence="1">
    <location>
        <begin position="354"/>
        <end position="373"/>
    </location>
</feature>
<dbReference type="GO" id="GO:0071763">
    <property type="term" value="P:nuclear membrane organization"/>
    <property type="evidence" value="ECO:0007669"/>
    <property type="project" value="TreeGrafter"/>
</dbReference>
<proteinExistence type="predicted"/>
<name>A0A7C9ABB1_OPUST</name>
<feature type="compositionally biased region" description="Polar residues" evidence="1">
    <location>
        <begin position="332"/>
        <end position="341"/>
    </location>
</feature>
<protein>
    <submittedName>
        <fullName evidence="2">Uncharacterized protein</fullName>
    </submittedName>
</protein>
<dbReference type="AlphaFoldDB" id="A0A7C9ABB1"/>
<dbReference type="GO" id="GO:0005635">
    <property type="term" value="C:nuclear envelope"/>
    <property type="evidence" value="ECO:0007669"/>
    <property type="project" value="TreeGrafter"/>
</dbReference>
<feature type="compositionally biased region" description="Polar residues" evidence="1">
    <location>
        <begin position="445"/>
        <end position="457"/>
    </location>
</feature>
<dbReference type="EMBL" id="GISG01215917">
    <property type="protein sequence ID" value="MBA4662451.1"/>
    <property type="molecule type" value="Transcribed_RNA"/>
</dbReference>
<evidence type="ECO:0000313" key="2">
    <source>
        <dbReference type="EMBL" id="MBA4662451.1"/>
    </source>
</evidence>
<feature type="compositionally biased region" description="Basic residues" evidence="1">
    <location>
        <begin position="466"/>
        <end position="486"/>
    </location>
</feature>
<sequence>MATVSGRRTSDARSGGKIVRIRRVLAASRTPYARPEKLPEPERAPVEEDHENPNWLAGLIYPAKMIASGAGKLLSFFGPDSCSSSDAESSENDDEEDEVENDVSGQQHGRSDKVLSSCSKTEKKRAIEQLVMEETFSREEGDELIKLIKSRVVHGNSDESDANMRSTAIMEARMWLQQKRLGAKQKVENELDATNLDTPYQATRNEKGSPVDVAKSYMQNRPGWASPTLNHSEFRSPSPFLHFKEEMPRSSLYSSEMKRGSVSSGSRNILEEIRRVRSKATEELLVATPLTKAPLSSLPPESDPSQHSSMDVQKEAPADSAHDRPQDVLMDASTSLPSRINQGGDAVQSMEPQESQRDAGLKSNKDDKVRRMALENGFPSAVSSLATGEDATLKPRPSEEENGNTGGSSQAGPDVHMEDPQANPPNDVVNGSQDSSSIEPAELSQELNQSIEEQISKTIAKDSWRGRKSRGGYKRRGRGRGKRYLS</sequence>
<feature type="compositionally biased region" description="Polar residues" evidence="1">
    <location>
        <begin position="429"/>
        <end position="438"/>
    </location>
</feature>
<reference evidence="2" key="1">
    <citation type="journal article" date="2013" name="J. Plant Res.">
        <title>Effect of fungi and light on seed germination of three Opuntia species from semiarid lands of central Mexico.</title>
        <authorList>
            <person name="Delgado-Sanchez P."/>
            <person name="Jimenez-Bremont J.F."/>
            <person name="Guerrero-Gonzalez Mde L."/>
            <person name="Flores J."/>
        </authorList>
    </citation>
    <scope>NUCLEOTIDE SEQUENCE</scope>
    <source>
        <tissue evidence="2">Cladode</tissue>
    </source>
</reference>
<dbReference type="PANTHER" id="PTHR33416">
    <property type="entry name" value="NUCLEAR PORE COMPLEX PROTEIN NUP1"/>
    <property type="match status" value="1"/>
</dbReference>
<feature type="region of interest" description="Disordered" evidence="1">
    <location>
        <begin position="80"/>
        <end position="119"/>
    </location>
</feature>
<evidence type="ECO:0000256" key="1">
    <source>
        <dbReference type="SAM" id="MobiDB-lite"/>
    </source>
</evidence>
<organism evidence="2">
    <name type="scientific">Opuntia streptacantha</name>
    <name type="common">Prickly pear cactus</name>
    <name type="synonym">Opuntia cardona</name>
    <dbReference type="NCBI Taxonomy" id="393608"/>
    <lineage>
        <taxon>Eukaryota</taxon>
        <taxon>Viridiplantae</taxon>
        <taxon>Streptophyta</taxon>
        <taxon>Embryophyta</taxon>
        <taxon>Tracheophyta</taxon>
        <taxon>Spermatophyta</taxon>
        <taxon>Magnoliopsida</taxon>
        <taxon>eudicotyledons</taxon>
        <taxon>Gunneridae</taxon>
        <taxon>Pentapetalae</taxon>
        <taxon>Caryophyllales</taxon>
        <taxon>Cactineae</taxon>
        <taxon>Cactaceae</taxon>
        <taxon>Opuntioideae</taxon>
        <taxon>Opuntia</taxon>
    </lineage>
</organism>